<proteinExistence type="predicted"/>
<dbReference type="Proteomes" id="UP000076154">
    <property type="component" value="Unassembled WGS sequence"/>
</dbReference>
<feature type="region of interest" description="Disordered" evidence="1">
    <location>
        <begin position="143"/>
        <end position="182"/>
    </location>
</feature>
<evidence type="ECO:0000313" key="3">
    <source>
        <dbReference type="Proteomes" id="UP000076154"/>
    </source>
</evidence>
<feature type="compositionally biased region" description="Acidic residues" evidence="1">
    <location>
        <begin position="154"/>
        <end position="165"/>
    </location>
</feature>
<gene>
    <name evidence="2" type="ORF">Hypma_014261</name>
</gene>
<evidence type="ECO:0000313" key="2">
    <source>
        <dbReference type="EMBL" id="RDB19141.1"/>
    </source>
</evidence>
<dbReference type="InParanoid" id="A0A369JAN4"/>
<evidence type="ECO:0000256" key="1">
    <source>
        <dbReference type="SAM" id="MobiDB-lite"/>
    </source>
</evidence>
<dbReference type="EMBL" id="LUEZ02000084">
    <property type="protein sequence ID" value="RDB19141.1"/>
    <property type="molecule type" value="Genomic_DNA"/>
</dbReference>
<dbReference type="AlphaFoldDB" id="A0A369JAN4"/>
<feature type="compositionally biased region" description="Low complexity" evidence="1">
    <location>
        <begin position="293"/>
        <end position="306"/>
    </location>
</feature>
<keyword evidence="3" id="KW-1185">Reference proteome</keyword>
<comment type="caution">
    <text evidence="2">The sequence shown here is derived from an EMBL/GenBank/DDBJ whole genome shotgun (WGS) entry which is preliminary data.</text>
</comment>
<feature type="region of interest" description="Disordered" evidence="1">
    <location>
        <begin position="293"/>
        <end position="340"/>
    </location>
</feature>
<feature type="region of interest" description="Disordered" evidence="1">
    <location>
        <begin position="1"/>
        <end position="42"/>
    </location>
</feature>
<feature type="compositionally biased region" description="Basic and acidic residues" evidence="1">
    <location>
        <begin position="10"/>
        <end position="26"/>
    </location>
</feature>
<sequence length="340" mass="38376">MVETSIRLPVTEEKRRKSNRIREKSRGSTAQLPPPPTTQKRKTKALQAAKQNNTAQKTRTRGKYMKLNQRLEFLKNDSSVVDFTSPVVTCICDAEITLDTRDGGLYLDRWLNHKEICKGISDKENEKPGRVIPLSEEDVAMSVEDAEESGKEDAELEYDSTEPEAEVSVTSRPHTPPGIRTSPLDAALAKFFSQENSQRRLTESAPSRCSFSPNDDGLHLLKPGKFTLVPARWDETPPHYGARRAFMSKPPQGPTNWLREQLPSSGFERWRQNVGCMAAKSLEAQMHPISGLQAPGQQGHHQQLHMQESRSNTENQAHRFTIPKPTQGERSWLDTVLRND</sequence>
<name>A0A369JAN4_HYPMA</name>
<protein>
    <submittedName>
        <fullName evidence="2">Uncharacterized protein</fullName>
    </submittedName>
</protein>
<reference evidence="2" key="1">
    <citation type="submission" date="2018-04" db="EMBL/GenBank/DDBJ databases">
        <title>Whole genome sequencing of Hypsizygus marmoreus.</title>
        <authorList>
            <person name="Choi I.-G."/>
            <person name="Min B."/>
            <person name="Kim J.-G."/>
            <person name="Kim S."/>
            <person name="Oh Y.-L."/>
            <person name="Kong W.-S."/>
            <person name="Park H."/>
            <person name="Jeong J."/>
            <person name="Song E.-S."/>
        </authorList>
    </citation>
    <scope>NUCLEOTIDE SEQUENCE [LARGE SCALE GENOMIC DNA]</scope>
    <source>
        <strain evidence="2">51987-8</strain>
    </source>
</reference>
<organism evidence="2 3">
    <name type="scientific">Hypsizygus marmoreus</name>
    <name type="common">White beech mushroom</name>
    <name type="synonym">Agaricus marmoreus</name>
    <dbReference type="NCBI Taxonomy" id="39966"/>
    <lineage>
        <taxon>Eukaryota</taxon>
        <taxon>Fungi</taxon>
        <taxon>Dikarya</taxon>
        <taxon>Basidiomycota</taxon>
        <taxon>Agaricomycotina</taxon>
        <taxon>Agaricomycetes</taxon>
        <taxon>Agaricomycetidae</taxon>
        <taxon>Agaricales</taxon>
        <taxon>Tricholomatineae</taxon>
        <taxon>Lyophyllaceae</taxon>
        <taxon>Hypsizygus</taxon>
    </lineage>
</organism>
<accession>A0A369JAN4</accession>